<gene>
    <name evidence="1" type="ORF">BT96DRAFT_1003368</name>
</gene>
<evidence type="ECO:0000313" key="1">
    <source>
        <dbReference type="EMBL" id="KAE9389326.1"/>
    </source>
</evidence>
<evidence type="ECO:0000313" key="2">
    <source>
        <dbReference type="Proteomes" id="UP000799118"/>
    </source>
</evidence>
<organism evidence="1 2">
    <name type="scientific">Gymnopus androsaceus JB14</name>
    <dbReference type="NCBI Taxonomy" id="1447944"/>
    <lineage>
        <taxon>Eukaryota</taxon>
        <taxon>Fungi</taxon>
        <taxon>Dikarya</taxon>
        <taxon>Basidiomycota</taxon>
        <taxon>Agaricomycotina</taxon>
        <taxon>Agaricomycetes</taxon>
        <taxon>Agaricomycetidae</taxon>
        <taxon>Agaricales</taxon>
        <taxon>Marasmiineae</taxon>
        <taxon>Omphalotaceae</taxon>
        <taxon>Gymnopus</taxon>
    </lineage>
</organism>
<name>A0A6A4GV38_9AGAR</name>
<reference evidence="1" key="1">
    <citation type="journal article" date="2019" name="Environ. Microbiol.">
        <title>Fungal ecological strategies reflected in gene transcription - a case study of two litter decomposers.</title>
        <authorList>
            <person name="Barbi F."/>
            <person name="Kohler A."/>
            <person name="Barry K."/>
            <person name="Baskaran P."/>
            <person name="Daum C."/>
            <person name="Fauchery L."/>
            <person name="Ihrmark K."/>
            <person name="Kuo A."/>
            <person name="LaButti K."/>
            <person name="Lipzen A."/>
            <person name="Morin E."/>
            <person name="Grigoriev I.V."/>
            <person name="Henrissat B."/>
            <person name="Lindahl B."/>
            <person name="Martin F."/>
        </authorList>
    </citation>
    <scope>NUCLEOTIDE SEQUENCE</scope>
    <source>
        <strain evidence="1">JB14</strain>
    </source>
</reference>
<proteinExistence type="predicted"/>
<keyword evidence="2" id="KW-1185">Reference proteome</keyword>
<dbReference type="AlphaFoldDB" id="A0A6A4GV38"/>
<dbReference type="EMBL" id="ML769702">
    <property type="protein sequence ID" value="KAE9389326.1"/>
    <property type="molecule type" value="Genomic_DNA"/>
</dbReference>
<accession>A0A6A4GV38</accession>
<sequence length="107" mass="11993">MATDNPKDACNRSVDNDEIPELIPYEQWTCADCGDSNAPERPLSPVSSESAALLENDLGYLLRRIAAREITEKYATQRKGPFRICYTHGENSLSCDSRCRVTEILLL</sequence>
<dbReference type="Proteomes" id="UP000799118">
    <property type="component" value="Unassembled WGS sequence"/>
</dbReference>
<protein>
    <submittedName>
        <fullName evidence="1">Uncharacterized protein</fullName>
    </submittedName>
</protein>